<dbReference type="SMART" id="SM00936">
    <property type="entry name" value="PBP5_C"/>
    <property type="match status" value="1"/>
</dbReference>
<evidence type="ECO:0000256" key="3">
    <source>
        <dbReference type="ARBA" id="ARBA00007164"/>
    </source>
</evidence>
<evidence type="ECO:0000256" key="6">
    <source>
        <dbReference type="ARBA" id="ARBA00022670"/>
    </source>
</evidence>
<keyword evidence="19" id="KW-1185">Reference proteome</keyword>
<evidence type="ECO:0000256" key="4">
    <source>
        <dbReference type="ARBA" id="ARBA00012448"/>
    </source>
</evidence>
<keyword evidence="8" id="KW-0378">Hydrolase</keyword>
<comment type="catalytic activity">
    <reaction evidence="12">
        <text>Preferential cleavage: (Ac)2-L-Lys-D-Ala-|-D-Ala. Also transpeptidation of peptidyl-alanyl moieties that are N-acyl substituents of D-alanine.</text>
        <dbReference type="EC" id="3.4.16.4"/>
    </reaction>
</comment>
<sequence length="376" mass="40774">MKKSLIALVTALSLAAHATALPAPAAPDLSARAYLLVDYHSGATLAAKQPDNRIEPASLTKLMTAYLTFKAIQDGRIQPTQQLTVSQKGWKTEGSRMFLDPKKPATVDELIRGMIVQSGNDACITLAEAIAGSEETFAGMMNQQAAKLGMKNSHFMNSTGLPDAQHYTTARDLAILASAVIRDFPQYYPIYSMKEYRYNNITQPNRNQLLYRDPNVDGMKTGHTESAGYCLISSKHQQDRRVVSVVLGTDSDNTRASESARLLGFGLQFFDTPKLFSARQAVSQVRVYKGASEQVAVGFDRDQFATLAKGAGSRVQKQILLQPKLVAPIAAGQVLGSIKLTVDGQPLAELPLKALAAVPQAGFFGRTVDGVKLWLN</sequence>
<dbReference type="RefSeq" id="WP_144277497.1">
    <property type="nucleotide sequence ID" value="NZ_CP041730.1"/>
</dbReference>
<name>A0A516SDI9_9NEIS</name>
<evidence type="ECO:0000256" key="15">
    <source>
        <dbReference type="RuleBase" id="RU004016"/>
    </source>
</evidence>
<evidence type="ECO:0000256" key="12">
    <source>
        <dbReference type="ARBA" id="ARBA00034000"/>
    </source>
</evidence>
<comment type="pathway">
    <text evidence="2">Cell wall biogenesis; peptidoglycan biosynthesis.</text>
</comment>
<dbReference type="InterPro" id="IPR037167">
    <property type="entry name" value="Peptidase_S11_C_sf"/>
</dbReference>
<dbReference type="Pfam" id="PF07943">
    <property type="entry name" value="PBP5_C"/>
    <property type="match status" value="1"/>
</dbReference>
<dbReference type="Proteomes" id="UP000317550">
    <property type="component" value="Chromosome"/>
</dbReference>
<comment type="similarity">
    <text evidence="3 15">Belongs to the peptidase S11 family.</text>
</comment>
<dbReference type="OrthoDB" id="5241551at2"/>
<dbReference type="GO" id="GO:0009002">
    <property type="term" value="F:serine-type D-Ala-D-Ala carboxypeptidase activity"/>
    <property type="evidence" value="ECO:0007669"/>
    <property type="project" value="UniProtKB-EC"/>
</dbReference>
<feature type="active site" evidence="13">
    <location>
        <position position="118"/>
    </location>
</feature>
<dbReference type="InterPro" id="IPR015956">
    <property type="entry name" value="Peniciliin-bd_prot_C_sf"/>
</dbReference>
<evidence type="ECO:0000256" key="5">
    <source>
        <dbReference type="ARBA" id="ARBA00022645"/>
    </source>
</evidence>
<dbReference type="EC" id="3.4.16.4" evidence="4"/>
<dbReference type="PANTHER" id="PTHR21581:SF6">
    <property type="entry name" value="TRAFFICKING PROTEIN PARTICLE COMPLEX SUBUNIT 12"/>
    <property type="match status" value="1"/>
</dbReference>
<dbReference type="GO" id="GO:0008360">
    <property type="term" value="P:regulation of cell shape"/>
    <property type="evidence" value="ECO:0007669"/>
    <property type="project" value="UniProtKB-KW"/>
</dbReference>
<evidence type="ECO:0000256" key="7">
    <source>
        <dbReference type="ARBA" id="ARBA00022729"/>
    </source>
</evidence>
<evidence type="ECO:0000313" key="19">
    <source>
        <dbReference type="Proteomes" id="UP000317550"/>
    </source>
</evidence>
<dbReference type="GO" id="GO:0009252">
    <property type="term" value="P:peptidoglycan biosynthetic process"/>
    <property type="evidence" value="ECO:0007669"/>
    <property type="project" value="UniProtKB-UniPathway"/>
</dbReference>
<evidence type="ECO:0000256" key="14">
    <source>
        <dbReference type="PIRSR" id="PIRSR618044-2"/>
    </source>
</evidence>
<evidence type="ECO:0000256" key="13">
    <source>
        <dbReference type="PIRSR" id="PIRSR618044-1"/>
    </source>
</evidence>
<keyword evidence="11" id="KW-0961">Cell wall biogenesis/degradation</keyword>
<evidence type="ECO:0000256" key="8">
    <source>
        <dbReference type="ARBA" id="ARBA00022801"/>
    </source>
</evidence>
<keyword evidence="7 16" id="KW-0732">Signal</keyword>
<gene>
    <name evidence="18" type="ORF">FNU76_06880</name>
</gene>
<dbReference type="Gene3D" id="3.40.710.10">
    <property type="entry name" value="DD-peptidase/beta-lactamase superfamily"/>
    <property type="match status" value="1"/>
</dbReference>
<dbReference type="InterPro" id="IPR001967">
    <property type="entry name" value="Peptidase_S11_N"/>
</dbReference>
<dbReference type="AlphaFoldDB" id="A0A516SDI9"/>
<keyword evidence="10" id="KW-0573">Peptidoglycan synthesis</keyword>
<dbReference type="KEGG" id="cari:FNU76_06880"/>
<protein>
    <recommendedName>
        <fullName evidence="4">serine-type D-Ala-D-Ala carboxypeptidase</fullName>
        <ecNumber evidence="4">3.4.16.4</ecNumber>
    </recommendedName>
</protein>
<dbReference type="Gene3D" id="2.60.410.10">
    <property type="entry name" value="D-Ala-D-Ala carboxypeptidase, C-terminal domain"/>
    <property type="match status" value="1"/>
</dbReference>
<feature type="signal peptide" evidence="16">
    <location>
        <begin position="1"/>
        <end position="18"/>
    </location>
</feature>
<feature type="active site" description="Acyl-ester intermediate" evidence="13">
    <location>
        <position position="58"/>
    </location>
</feature>
<evidence type="ECO:0000256" key="16">
    <source>
        <dbReference type="SAM" id="SignalP"/>
    </source>
</evidence>
<feature type="domain" description="Peptidase S11 D-Ala-D-Ala carboxypeptidase A C-terminal" evidence="17">
    <location>
        <begin position="270"/>
        <end position="360"/>
    </location>
</feature>
<evidence type="ECO:0000313" key="18">
    <source>
        <dbReference type="EMBL" id="QDQ26098.1"/>
    </source>
</evidence>
<reference evidence="19" key="1">
    <citation type="submission" date="2019-07" db="EMBL/GenBank/DDBJ databases">
        <title>Chitinimonas sp. nov., isolated from Ny-Alesund, arctica soil.</title>
        <authorList>
            <person name="Xu Q."/>
            <person name="Peng F."/>
        </authorList>
    </citation>
    <scope>NUCLEOTIDE SEQUENCE [LARGE SCALE GENOMIC DNA]</scope>
    <source>
        <strain evidence="19">R3-44</strain>
    </source>
</reference>
<feature type="chain" id="PRO_5027857978" description="serine-type D-Ala-D-Ala carboxypeptidase" evidence="16">
    <location>
        <begin position="19"/>
        <end position="376"/>
    </location>
</feature>
<evidence type="ECO:0000256" key="10">
    <source>
        <dbReference type="ARBA" id="ARBA00022984"/>
    </source>
</evidence>
<dbReference type="Pfam" id="PF00768">
    <property type="entry name" value="Peptidase_S11"/>
    <property type="match status" value="1"/>
</dbReference>
<dbReference type="GO" id="GO:0006508">
    <property type="term" value="P:proteolysis"/>
    <property type="evidence" value="ECO:0007669"/>
    <property type="project" value="UniProtKB-KW"/>
</dbReference>
<feature type="active site" description="Proton acceptor" evidence="13">
    <location>
        <position position="61"/>
    </location>
</feature>
<evidence type="ECO:0000256" key="11">
    <source>
        <dbReference type="ARBA" id="ARBA00023316"/>
    </source>
</evidence>
<dbReference type="SUPFAM" id="SSF56601">
    <property type="entry name" value="beta-lactamase/transpeptidase-like"/>
    <property type="match status" value="1"/>
</dbReference>
<dbReference type="InterPro" id="IPR012907">
    <property type="entry name" value="Peptidase_S11_C"/>
</dbReference>
<dbReference type="InterPro" id="IPR018044">
    <property type="entry name" value="Peptidase_S11"/>
</dbReference>
<accession>A0A516SDI9</accession>
<dbReference type="PRINTS" id="PR00725">
    <property type="entry name" value="DADACBPTASE1"/>
</dbReference>
<dbReference type="EMBL" id="CP041730">
    <property type="protein sequence ID" value="QDQ26098.1"/>
    <property type="molecule type" value="Genomic_DNA"/>
</dbReference>
<evidence type="ECO:0000259" key="17">
    <source>
        <dbReference type="SMART" id="SM00936"/>
    </source>
</evidence>
<proteinExistence type="inferred from homology"/>
<dbReference type="InterPro" id="IPR012338">
    <property type="entry name" value="Beta-lactam/transpept-like"/>
</dbReference>
<evidence type="ECO:0000256" key="9">
    <source>
        <dbReference type="ARBA" id="ARBA00022960"/>
    </source>
</evidence>
<evidence type="ECO:0000256" key="2">
    <source>
        <dbReference type="ARBA" id="ARBA00004752"/>
    </source>
</evidence>
<feature type="binding site" evidence="14">
    <location>
        <position position="220"/>
    </location>
    <ligand>
        <name>substrate</name>
    </ligand>
</feature>
<keyword evidence="5 18" id="KW-0121">Carboxypeptidase</keyword>
<dbReference type="PANTHER" id="PTHR21581">
    <property type="entry name" value="D-ALANYL-D-ALANINE CARBOXYPEPTIDASE"/>
    <property type="match status" value="1"/>
</dbReference>
<evidence type="ECO:0000256" key="1">
    <source>
        <dbReference type="ARBA" id="ARBA00003217"/>
    </source>
</evidence>
<dbReference type="SUPFAM" id="SSF69189">
    <property type="entry name" value="Penicillin-binding protein associated domain"/>
    <property type="match status" value="1"/>
</dbReference>
<dbReference type="UniPathway" id="UPA00219"/>
<organism evidence="18 19">
    <name type="scientific">Chitinimonas arctica</name>
    <dbReference type="NCBI Taxonomy" id="2594795"/>
    <lineage>
        <taxon>Bacteria</taxon>
        <taxon>Pseudomonadati</taxon>
        <taxon>Pseudomonadota</taxon>
        <taxon>Betaproteobacteria</taxon>
        <taxon>Neisseriales</taxon>
        <taxon>Chitinibacteraceae</taxon>
        <taxon>Chitinimonas</taxon>
    </lineage>
</organism>
<keyword evidence="6" id="KW-0645">Protease</keyword>
<comment type="function">
    <text evidence="1">Removes C-terminal D-alanyl residues from sugar-peptide cell wall precursors.</text>
</comment>
<keyword evidence="9" id="KW-0133">Cell shape</keyword>
<dbReference type="GO" id="GO:0071555">
    <property type="term" value="P:cell wall organization"/>
    <property type="evidence" value="ECO:0007669"/>
    <property type="project" value="UniProtKB-KW"/>
</dbReference>